<evidence type="ECO:0000313" key="1">
    <source>
        <dbReference type="EMBL" id="CUX64034.1"/>
    </source>
</evidence>
<organism evidence="1 2">
    <name type="scientific">Agrobacterium deltaense Zutra 3/1</name>
    <dbReference type="NCBI Taxonomy" id="1183427"/>
    <lineage>
        <taxon>Bacteria</taxon>
        <taxon>Pseudomonadati</taxon>
        <taxon>Pseudomonadota</taxon>
        <taxon>Alphaproteobacteria</taxon>
        <taxon>Hyphomicrobiales</taxon>
        <taxon>Rhizobiaceae</taxon>
        <taxon>Rhizobium/Agrobacterium group</taxon>
        <taxon>Agrobacterium</taxon>
    </lineage>
</organism>
<gene>
    <name evidence="1" type="ORF">AGR7C_pTi0219</name>
</gene>
<accession>A0A1S7S7P9</accession>
<sequence>MVYQCRRSSAGRKYAGRDVRLKTEWNAAKTYSGVSMAINFFGASPQAIPVCSQKGIQCFCSFTTRD</sequence>
<dbReference type="Proteomes" id="UP000191987">
    <property type="component" value="Unassembled WGS sequence"/>
</dbReference>
<proteinExistence type="predicted"/>
<evidence type="ECO:0000313" key="2">
    <source>
        <dbReference type="Proteomes" id="UP000191987"/>
    </source>
</evidence>
<name>A0A1S7S7P9_9HYPH</name>
<reference evidence="1 2" key="1">
    <citation type="submission" date="2016-01" db="EMBL/GenBank/DDBJ databases">
        <authorList>
            <person name="Oliw E.H."/>
        </authorList>
    </citation>
    <scope>NUCLEOTIDE SEQUENCE [LARGE SCALE GENOMIC DNA]</scope>
    <source>
        <strain evidence="1 2">Zutra 3-1</strain>
    </source>
</reference>
<dbReference type="EMBL" id="FBWG01000050">
    <property type="protein sequence ID" value="CUX64034.1"/>
    <property type="molecule type" value="Genomic_DNA"/>
</dbReference>
<protein>
    <submittedName>
        <fullName evidence="1">Uncharacterized protein</fullName>
    </submittedName>
</protein>
<dbReference type="AlphaFoldDB" id="A0A1S7S7P9"/>